<dbReference type="InterPro" id="IPR004864">
    <property type="entry name" value="LEA_2"/>
</dbReference>
<keyword evidence="1" id="KW-1133">Transmembrane helix</keyword>
<keyword evidence="4" id="KW-1185">Reference proteome</keyword>
<evidence type="ECO:0000256" key="1">
    <source>
        <dbReference type="SAM" id="Phobius"/>
    </source>
</evidence>
<proteinExistence type="predicted"/>
<sequence>MADQESQSWPLAPMRVHQRSDEENPAFKALRKERTNKCFVYIFAGIVILGAILLIFALIVLRSKSPEIKLKSVTVKSLDYSTSPWPSLNATLIATVAIKNPNFGPYRFGSNNSAVFLYGGGKLGEQRIRQGKATAKATKRVNVTVEIRTSRLPQGSNNLGGDLSSGMVNLSSYCKFTGRVHLIKIFENRKTAEMNCAMTLVLKTKMIKNLRCD</sequence>
<reference evidence="4" key="1">
    <citation type="submission" date="2013-01" db="EMBL/GenBank/DDBJ databases">
        <title>Draft Genome Sequence of a Mulberry Tree, Morus notabilis C.K. Schneid.</title>
        <authorList>
            <person name="He N."/>
            <person name="Zhao S."/>
        </authorList>
    </citation>
    <scope>NUCLEOTIDE SEQUENCE</scope>
</reference>
<feature type="transmembrane region" description="Helical" evidence="1">
    <location>
        <begin position="39"/>
        <end position="61"/>
    </location>
</feature>
<dbReference type="SUPFAM" id="SSF117070">
    <property type="entry name" value="LEA14-like"/>
    <property type="match status" value="1"/>
</dbReference>
<feature type="domain" description="Late embryogenesis abundant protein LEA-2 subgroup" evidence="2">
    <location>
        <begin position="95"/>
        <end position="196"/>
    </location>
</feature>
<dbReference type="Pfam" id="PF03168">
    <property type="entry name" value="LEA_2"/>
    <property type="match status" value="1"/>
</dbReference>
<gene>
    <name evidence="3" type="ORF">L484_006690</name>
</gene>
<dbReference type="InterPro" id="IPR055301">
    <property type="entry name" value="Lea14-like_2"/>
</dbReference>
<dbReference type="Proteomes" id="UP000030645">
    <property type="component" value="Unassembled WGS sequence"/>
</dbReference>
<evidence type="ECO:0000313" key="4">
    <source>
        <dbReference type="Proteomes" id="UP000030645"/>
    </source>
</evidence>
<name>W9SZD3_9ROSA</name>
<dbReference type="AlphaFoldDB" id="W9SZD3"/>
<keyword evidence="1" id="KW-0812">Transmembrane</keyword>
<keyword evidence="1" id="KW-0472">Membrane</keyword>
<protein>
    <recommendedName>
        <fullName evidence="2">Late embryogenesis abundant protein LEA-2 subgroup domain-containing protein</fullName>
    </recommendedName>
</protein>
<dbReference type="Gene3D" id="2.60.40.1820">
    <property type="match status" value="1"/>
</dbReference>
<dbReference type="PANTHER" id="PTHR31852">
    <property type="entry name" value="LATE EMBRYOGENESIS ABUNDANT (LEA) HYDROXYPROLINE-RICH GLYCOPROTEIN FAMILY"/>
    <property type="match status" value="1"/>
</dbReference>
<evidence type="ECO:0000259" key="2">
    <source>
        <dbReference type="Pfam" id="PF03168"/>
    </source>
</evidence>
<dbReference type="eggNOG" id="ENOG502S144">
    <property type="taxonomic scope" value="Eukaryota"/>
</dbReference>
<accession>W9SZD3</accession>
<dbReference type="STRING" id="981085.W9SZD3"/>
<organism evidence="3 4">
    <name type="scientific">Morus notabilis</name>
    <dbReference type="NCBI Taxonomy" id="981085"/>
    <lineage>
        <taxon>Eukaryota</taxon>
        <taxon>Viridiplantae</taxon>
        <taxon>Streptophyta</taxon>
        <taxon>Embryophyta</taxon>
        <taxon>Tracheophyta</taxon>
        <taxon>Spermatophyta</taxon>
        <taxon>Magnoliopsida</taxon>
        <taxon>eudicotyledons</taxon>
        <taxon>Gunneridae</taxon>
        <taxon>Pentapetalae</taxon>
        <taxon>rosids</taxon>
        <taxon>fabids</taxon>
        <taxon>Rosales</taxon>
        <taxon>Moraceae</taxon>
        <taxon>Moreae</taxon>
        <taxon>Morus</taxon>
    </lineage>
</organism>
<evidence type="ECO:0000313" key="3">
    <source>
        <dbReference type="EMBL" id="EXC34335.1"/>
    </source>
</evidence>
<dbReference type="OrthoDB" id="1894389at2759"/>
<dbReference type="KEGG" id="mnt:21390112"/>
<dbReference type="EMBL" id="KE346349">
    <property type="protein sequence ID" value="EXC34335.1"/>
    <property type="molecule type" value="Genomic_DNA"/>
</dbReference>